<dbReference type="Gene3D" id="3.40.50.300">
    <property type="entry name" value="P-loop containing nucleotide triphosphate hydrolases"/>
    <property type="match status" value="1"/>
</dbReference>
<dbReference type="GeneTree" id="ENSGT00940000164976"/>
<feature type="domain" description="Sulfotransferase" evidence="2">
    <location>
        <begin position="63"/>
        <end position="312"/>
    </location>
</feature>
<evidence type="ECO:0000313" key="3">
    <source>
        <dbReference type="Ensembl" id="ENSCINP00000014289.3"/>
    </source>
</evidence>
<proteinExistence type="inferred from homology"/>
<dbReference type="AlphaFoldDB" id="F6UZR9"/>
<name>F6UZR9_CIOIN</name>
<dbReference type="GO" id="GO:0006044">
    <property type="term" value="P:N-acetylglucosamine metabolic process"/>
    <property type="evidence" value="ECO:0000318"/>
    <property type="project" value="GO_Central"/>
</dbReference>
<dbReference type="GO" id="GO:0006790">
    <property type="term" value="P:sulfur compound metabolic process"/>
    <property type="evidence" value="ECO:0000318"/>
    <property type="project" value="GO_Central"/>
</dbReference>
<reference evidence="3" key="3">
    <citation type="submission" date="2025-08" db="UniProtKB">
        <authorList>
            <consortium name="Ensembl"/>
        </authorList>
    </citation>
    <scope>IDENTIFICATION</scope>
</reference>
<accession>F6UZR9</accession>
<dbReference type="Ensembl" id="ENSCINT00000014289.3">
    <property type="protein sequence ID" value="ENSCINP00000014289.3"/>
    <property type="gene ID" value="ENSCING00000006959.3"/>
</dbReference>
<dbReference type="EMBL" id="EAAA01000423">
    <property type="status" value="NOT_ANNOTATED_CDS"/>
    <property type="molecule type" value="Genomic_DNA"/>
</dbReference>
<dbReference type="EC" id="2.8.2.-" evidence="1"/>
<evidence type="ECO:0000313" key="4">
    <source>
        <dbReference type="Proteomes" id="UP000008144"/>
    </source>
</evidence>
<reference evidence="3" key="4">
    <citation type="submission" date="2025-09" db="UniProtKB">
        <authorList>
            <consortium name="Ensembl"/>
        </authorList>
    </citation>
    <scope>IDENTIFICATION</scope>
</reference>
<dbReference type="OMA" id="ALDWCAN"/>
<dbReference type="PANTHER" id="PTHR10704:SF71">
    <property type="entry name" value="CARBOHYDRATE SULFOTRANSFERASE 1-LIKE"/>
    <property type="match status" value="1"/>
</dbReference>
<organism evidence="3 4">
    <name type="scientific">Ciona intestinalis</name>
    <name type="common">Transparent sea squirt</name>
    <name type="synonym">Ascidia intestinalis</name>
    <dbReference type="NCBI Taxonomy" id="7719"/>
    <lineage>
        <taxon>Eukaryota</taxon>
        <taxon>Metazoa</taxon>
        <taxon>Chordata</taxon>
        <taxon>Tunicata</taxon>
        <taxon>Ascidiacea</taxon>
        <taxon>Phlebobranchia</taxon>
        <taxon>Cionidae</taxon>
        <taxon>Ciona</taxon>
    </lineage>
</organism>
<keyword evidence="4" id="KW-1185">Reference proteome</keyword>
<evidence type="ECO:0000256" key="1">
    <source>
        <dbReference type="RuleBase" id="RU361155"/>
    </source>
</evidence>
<dbReference type="GO" id="GO:0001517">
    <property type="term" value="F:N-acetylglucosamine 6-O-sulfotransferase activity"/>
    <property type="evidence" value="ECO:0000318"/>
    <property type="project" value="GO_Central"/>
</dbReference>
<keyword evidence="1" id="KW-0808">Transferase</keyword>
<protein>
    <recommendedName>
        <fullName evidence="1">Sulfotransferase</fullName>
        <ecNumber evidence="1">2.8.2.-</ecNumber>
    </recommendedName>
</protein>
<reference evidence="4" key="1">
    <citation type="journal article" date="2002" name="Science">
        <title>The draft genome of Ciona intestinalis: insights into chordate and vertebrate origins.</title>
        <authorList>
            <person name="Dehal P."/>
            <person name="Satou Y."/>
            <person name="Campbell R.K."/>
            <person name="Chapman J."/>
            <person name="Degnan B."/>
            <person name="De Tomaso A."/>
            <person name="Davidson B."/>
            <person name="Di Gregorio A."/>
            <person name="Gelpke M."/>
            <person name="Goodstein D.M."/>
            <person name="Harafuji N."/>
            <person name="Hastings K.E."/>
            <person name="Ho I."/>
            <person name="Hotta K."/>
            <person name="Huang W."/>
            <person name="Kawashima T."/>
            <person name="Lemaire P."/>
            <person name="Martinez D."/>
            <person name="Meinertzhagen I.A."/>
            <person name="Necula S."/>
            <person name="Nonaka M."/>
            <person name="Putnam N."/>
            <person name="Rash S."/>
            <person name="Saiga H."/>
            <person name="Satake M."/>
            <person name="Terry A."/>
            <person name="Yamada L."/>
            <person name="Wang H.G."/>
            <person name="Awazu S."/>
            <person name="Azumi K."/>
            <person name="Boore J."/>
            <person name="Branno M."/>
            <person name="Chin-Bow S."/>
            <person name="DeSantis R."/>
            <person name="Doyle S."/>
            <person name="Francino P."/>
            <person name="Keys D.N."/>
            <person name="Haga S."/>
            <person name="Hayashi H."/>
            <person name="Hino K."/>
            <person name="Imai K.S."/>
            <person name="Inaba K."/>
            <person name="Kano S."/>
            <person name="Kobayashi K."/>
            <person name="Kobayashi M."/>
            <person name="Lee B.I."/>
            <person name="Makabe K.W."/>
            <person name="Manohar C."/>
            <person name="Matassi G."/>
            <person name="Medina M."/>
            <person name="Mochizuki Y."/>
            <person name="Mount S."/>
            <person name="Morishita T."/>
            <person name="Miura S."/>
            <person name="Nakayama A."/>
            <person name="Nishizaka S."/>
            <person name="Nomoto H."/>
            <person name="Ohta F."/>
            <person name="Oishi K."/>
            <person name="Rigoutsos I."/>
            <person name="Sano M."/>
            <person name="Sasaki A."/>
            <person name="Sasakura Y."/>
            <person name="Shoguchi E."/>
            <person name="Shin-i T."/>
            <person name="Spagnuolo A."/>
            <person name="Stainier D."/>
            <person name="Suzuki M.M."/>
            <person name="Tassy O."/>
            <person name="Takatori N."/>
            <person name="Tokuoka M."/>
            <person name="Yagi K."/>
            <person name="Yoshizaki F."/>
            <person name="Wada S."/>
            <person name="Zhang C."/>
            <person name="Hyatt P.D."/>
            <person name="Larimer F."/>
            <person name="Detter C."/>
            <person name="Doggett N."/>
            <person name="Glavina T."/>
            <person name="Hawkins T."/>
            <person name="Richardson P."/>
            <person name="Lucas S."/>
            <person name="Kohara Y."/>
            <person name="Levine M."/>
            <person name="Satoh N."/>
            <person name="Rokhsar D.S."/>
        </authorList>
    </citation>
    <scope>NUCLEOTIDE SEQUENCE [LARGE SCALE GENOMIC DNA]</scope>
</reference>
<dbReference type="PANTHER" id="PTHR10704">
    <property type="entry name" value="CARBOHYDRATE SULFOTRANSFERASE"/>
    <property type="match status" value="1"/>
</dbReference>
<dbReference type="Pfam" id="PF00685">
    <property type="entry name" value="Sulfotransfer_1"/>
    <property type="match status" value="1"/>
</dbReference>
<dbReference type="InterPro" id="IPR000863">
    <property type="entry name" value="Sulfotransferase_dom"/>
</dbReference>
<dbReference type="HOGENOM" id="CLU_872983_0_0_1"/>
<evidence type="ECO:0000259" key="2">
    <source>
        <dbReference type="Pfam" id="PF00685"/>
    </source>
</evidence>
<dbReference type="SUPFAM" id="SSF52540">
    <property type="entry name" value="P-loop containing nucleoside triphosphate hydrolases"/>
    <property type="match status" value="1"/>
</dbReference>
<sequence>CDCSTKTTIVTHTREVTKLVLTDITSFLFISLNKVKVNDCLLFLSYPLILALINCKYLRSIGVIIVTNHRSGSTFTGELFNQHEDVFYIFEPLIQARSGCGDEEDKMKILMRMLQCDLGSPEGFERITQDAGVRQRCISNNFCFREKSKVLCSREFCPHGNPRSCLGCDAVDPVMASDACSKKKFVVIKVIRLCDLQNLKGLITNSKFDIKILHLVRDPRGIYHSVTAVSRKSADGQILRVCEKGLLFHMKPNRRSFKKNFINYSMLYLGNKAKLSILFIVYRYEDLCRIPLKMTRDIYEFTGLNMTQQIQRWVESNTN</sequence>
<comment type="similarity">
    <text evidence="1">Belongs to the sulfotransferase 1 family.</text>
</comment>
<dbReference type="InterPro" id="IPR051135">
    <property type="entry name" value="Gal/GlcNAc/GalNAc_ST"/>
</dbReference>
<dbReference type="InParanoid" id="F6UZR9"/>
<dbReference type="Proteomes" id="UP000008144">
    <property type="component" value="Chromosome 1"/>
</dbReference>
<dbReference type="InterPro" id="IPR027417">
    <property type="entry name" value="P-loop_NTPase"/>
</dbReference>
<reference evidence="3" key="2">
    <citation type="journal article" date="2008" name="Genome Biol.">
        <title>Improved genome assembly and evidence-based global gene model set for the chordate Ciona intestinalis: new insight into intron and operon populations.</title>
        <authorList>
            <person name="Satou Y."/>
            <person name="Mineta K."/>
            <person name="Ogasawara M."/>
            <person name="Sasakura Y."/>
            <person name="Shoguchi E."/>
            <person name="Ueno K."/>
            <person name="Yamada L."/>
            <person name="Matsumoto J."/>
            <person name="Wasserscheid J."/>
            <person name="Dewar K."/>
            <person name="Wiley G.B."/>
            <person name="Macmil S.L."/>
            <person name="Roe B.A."/>
            <person name="Zeller R.W."/>
            <person name="Hastings K.E."/>
            <person name="Lemaire P."/>
            <person name="Lindquist E."/>
            <person name="Endo T."/>
            <person name="Hotta K."/>
            <person name="Inaba K."/>
        </authorList>
    </citation>
    <scope>NUCLEOTIDE SEQUENCE [LARGE SCALE GENOMIC DNA]</scope>
    <source>
        <strain evidence="3">wild type</strain>
    </source>
</reference>